<evidence type="ECO:0000313" key="1">
    <source>
        <dbReference type="Ensembl" id="ENSOTSP00005137331.1"/>
    </source>
</evidence>
<sequence length="133" mass="15365">MVEWPGRSLSSVKGRIAHLEIAKRHLKTQTMRNKILCSDETKIELFGLNANRDIWKKPGTIPTVKHRGGSIILWERFSVAGTRKLVRIKAKMNRAKYREILDENLLQSPQDLRLGQRFTFQQDNDPKPTAKTT</sequence>
<dbReference type="GO" id="GO:0003676">
    <property type="term" value="F:nucleic acid binding"/>
    <property type="evidence" value="ECO:0007669"/>
    <property type="project" value="InterPro"/>
</dbReference>
<keyword evidence="2" id="KW-1185">Reference proteome</keyword>
<reference evidence="1" key="3">
    <citation type="submission" date="2025-09" db="UniProtKB">
        <authorList>
            <consortium name="Ensembl"/>
        </authorList>
    </citation>
    <scope>IDENTIFICATION</scope>
</reference>
<name>A0AAZ3R7W3_ONCTS</name>
<dbReference type="AlphaFoldDB" id="A0AAZ3R7W3"/>
<evidence type="ECO:0008006" key="3">
    <source>
        <dbReference type="Google" id="ProtNLM"/>
    </source>
</evidence>
<reference evidence="1" key="2">
    <citation type="submission" date="2025-08" db="UniProtKB">
        <authorList>
            <consortium name="Ensembl"/>
        </authorList>
    </citation>
    <scope>IDENTIFICATION</scope>
</reference>
<accession>A0AAZ3R7W3</accession>
<dbReference type="InterPro" id="IPR036397">
    <property type="entry name" value="RNaseH_sf"/>
</dbReference>
<dbReference type="Ensembl" id="ENSOTST00005124674.1">
    <property type="protein sequence ID" value="ENSOTSP00005137331.1"/>
    <property type="gene ID" value="ENSOTSG00005078241.1"/>
</dbReference>
<organism evidence="1 2">
    <name type="scientific">Oncorhynchus tshawytscha</name>
    <name type="common">Chinook salmon</name>
    <name type="synonym">Salmo tshawytscha</name>
    <dbReference type="NCBI Taxonomy" id="74940"/>
    <lineage>
        <taxon>Eukaryota</taxon>
        <taxon>Metazoa</taxon>
        <taxon>Chordata</taxon>
        <taxon>Craniata</taxon>
        <taxon>Vertebrata</taxon>
        <taxon>Euteleostomi</taxon>
        <taxon>Actinopterygii</taxon>
        <taxon>Neopterygii</taxon>
        <taxon>Teleostei</taxon>
        <taxon>Protacanthopterygii</taxon>
        <taxon>Salmoniformes</taxon>
        <taxon>Salmonidae</taxon>
        <taxon>Salmoninae</taxon>
        <taxon>Oncorhynchus</taxon>
    </lineage>
</organism>
<dbReference type="Proteomes" id="UP000694402">
    <property type="component" value="Unassembled WGS sequence"/>
</dbReference>
<proteinExistence type="predicted"/>
<protein>
    <recommendedName>
        <fullName evidence="3">Transposase</fullName>
    </recommendedName>
</protein>
<dbReference type="GeneTree" id="ENSGT01120000271870"/>
<dbReference type="Gene3D" id="3.30.420.10">
    <property type="entry name" value="Ribonuclease H-like superfamily/Ribonuclease H"/>
    <property type="match status" value="1"/>
</dbReference>
<evidence type="ECO:0000313" key="2">
    <source>
        <dbReference type="Proteomes" id="UP000694402"/>
    </source>
</evidence>
<reference evidence="2" key="1">
    <citation type="journal article" date="2018" name="PLoS ONE">
        <title>Chinook salmon (Oncorhynchus tshawytscha) genome and transcriptome.</title>
        <authorList>
            <person name="Christensen K.A."/>
            <person name="Leong J.S."/>
            <person name="Sakhrani D."/>
            <person name="Biagi C.A."/>
            <person name="Minkley D.R."/>
            <person name="Withler R.E."/>
            <person name="Rondeau E.B."/>
            <person name="Koop B.F."/>
            <person name="Devlin R.H."/>
        </authorList>
    </citation>
    <scope>NUCLEOTIDE SEQUENCE [LARGE SCALE GENOMIC DNA]</scope>
</reference>